<dbReference type="Proteomes" id="UP000886842">
    <property type="component" value="Unassembled WGS sequence"/>
</dbReference>
<name>A0A9D1KMX1_9ACTN</name>
<feature type="compositionally biased region" description="Low complexity" evidence="1">
    <location>
        <begin position="143"/>
        <end position="164"/>
    </location>
</feature>
<evidence type="ECO:0000259" key="3">
    <source>
        <dbReference type="PROSITE" id="PS51186"/>
    </source>
</evidence>
<dbReference type="AlphaFoldDB" id="A0A9D1KMX1"/>
<dbReference type="PROSITE" id="PS51186">
    <property type="entry name" value="GNAT"/>
    <property type="match status" value="1"/>
</dbReference>
<evidence type="ECO:0000313" key="4">
    <source>
        <dbReference type="EMBL" id="HIT76804.1"/>
    </source>
</evidence>
<dbReference type="EMBL" id="DVLP01000419">
    <property type="protein sequence ID" value="HIT76804.1"/>
    <property type="molecule type" value="Genomic_DNA"/>
</dbReference>
<reference evidence="4" key="1">
    <citation type="submission" date="2020-10" db="EMBL/GenBank/DDBJ databases">
        <authorList>
            <person name="Gilroy R."/>
        </authorList>
    </citation>
    <scope>NUCLEOTIDE SEQUENCE</scope>
    <source>
        <strain evidence="4">ChiGjej1B1-24693</strain>
    </source>
</reference>
<reference evidence="4" key="2">
    <citation type="journal article" date="2021" name="PeerJ">
        <title>Extensive microbial diversity within the chicken gut microbiome revealed by metagenomics and culture.</title>
        <authorList>
            <person name="Gilroy R."/>
            <person name="Ravi A."/>
            <person name="Getino M."/>
            <person name="Pursley I."/>
            <person name="Horton D.L."/>
            <person name="Alikhan N.F."/>
            <person name="Baker D."/>
            <person name="Gharbi K."/>
            <person name="Hall N."/>
            <person name="Watson M."/>
            <person name="Adriaenssens E.M."/>
            <person name="Foster-Nyarko E."/>
            <person name="Jarju S."/>
            <person name="Secka A."/>
            <person name="Antonio M."/>
            <person name="Oren A."/>
            <person name="Chaudhuri R.R."/>
            <person name="La Ragione R."/>
            <person name="Hildebrand F."/>
            <person name="Pallen M.J."/>
        </authorList>
    </citation>
    <scope>NUCLEOTIDE SEQUENCE</scope>
    <source>
        <strain evidence="4">ChiGjej1B1-24693</strain>
    </source>
</reference>
<keyword evidence="2" id="KW-1133">Transmembrane helix</keyword>
<proteinExistence type="predicted"/>
<evidence type="ECO:0000256" key="2">
    <source>
        <dbReference type="SAM" id="Phobius"/>
    </source>
</evidence>
<gene>
    <name evidence="4" type="ORF">IAA98_14590</name>
</gene>
<keyword evidence="2" id="KW-0472">Membrane</keyword>
<dbReference type="SUPFAM" id="SSF55729">
    <property type="entry name" value="Acyl-CoA N-acyltransferases (Nat)"/>
    <property type="match status" value="1"/>
</dbReference>
<feature type="compositionally biased region" description="Acidic residues" evidence="1">
    <location>
        <begin position="206"/>
        <end position="219"/>
    </location>
</feature>
<protein>
    <recommendedName>
        <fullName evidence="3">N-acetyltransferase domain-containing protein</fullName>
    </recommendedName>
</protein>
<feature type="compositionally biased region" description="Polar residues" evidence="1">
    <location>
        <begin position="188"/>
        <end position="198"/>
    </location>
</feature>
<dbReference type="Gene3D" id="3.40.630.30">
    <property type="match status" value="1"/>
</dbReference>
<feature type="compositionally biased region" description="Pro residues" evidence="1">
    <location>
        <begin position="165"/>
        <end position="175"/>
    </location>
</feature>
<feature type="region of interest" description="Disordered" evidence="1">
    <location>
        <begin position="139"/>
        <end position="219"/>
    </location>
</feature>
<organism evidence="4 5">
    <name type="scientific">Candidatus Avipropionibacterium avicola</name>
    <dbReference type="NCBI Taxonomy" id="2840701"/>
    <lineage>
        <taxon>Bacteria</taxon>
        <taxon>Bacillati</taxon>
        <taxon>Actinomycetota</taxon>
        <taxon>Actinomycetes</taxon>
        <taxon>Propionibacteriales</taxon>
        <taxon>Propionibacteriaceae</taxon>
        <taxon>Propionibacteriaceae incertae sedis</taxon>
        <taxon>Candidatus Avipropionibacterium</taxon>
    </lineage>
</organism>
<keyword evidence="2" id="KW-0812">Transmembrane</keyword>
<evidence type="ECO:0000256" key="1">
    <source>
        <dbReference type="SAM" id="MobiDB-lite"/>
    </source>
</evidence>
<sequence length="360" mass="38421">MARTVFRCAVATQVFAWAVIAGGVLAIAGLVAMVVSGLGFLPLVILLIVLSVLGIGYLWWFALHPKLIIDDQVHVVNPLHRHTLERDEIRSVEPGPNGLVIEHGSGVVEAWAIQKGNRRLRRGIRSRADVVAEQVVALLEGRSPQSPTSATSPDSPLSPSSTPSPATPASPPTPVGRPSYLSAMDASSPATPDTQILSAQGAGDPAPDEPTGDDEDDEGDDLIIRRARKDDLDTLAELEQDITTTGPETAGPWWDEVLGDRTYKVRIAEIDGEPVGYLCYDADELHRIGLVSGSDSLANHQSVLDYALDEMAARGTTTATLRLTGSATADQDRYHSLGWASNGEATPDAVTMTLDLTDRQ</sequence>
<dbReference type="InterPro" id="IPR000182">
    <property type="entry name" value="GNAT_dom"/>
</dbReference>
<dbReference type="InterPro" id="IPR016181">
    <property type="entry name" value="Acyl_CoA_acyltransferase"/>
</dbReference>
<feature type="domain" description="N-acetyltransferase" evidence="3">
    <location>
        <begin position="222"/>
        <end position="357"/>
    </location>
</feature>
<evidence type="ECO:0000313" key="5">
    <source>
        <dbReference type="Proteomes" id="UP000886842"/>
    </source>
</evidence>
<comment type="caution">
    <text evidence="4">The sequence shown here is derived from an EMBL/GenBank/DDBJ whole genome shotgun (WGS) entry which is preliminary data.</text>
</comment>
<dbReference type="GO" id="GO:0016747">
    <property type="term" value="F:acyltransferase activity, transferring groups other than amino-acyl groups"/>
    <property type="evidence" value="ECO:0007669"/>
    <property type="project" value="InterPro"/>
</dbReference>
<feature type="transmembrane region" description="Helical" evidence="2">
    <location>
        <begin position="40"/>
        <end position="60"/>
    </location>
</feature>
<feature type="transmembrane region" description="Helical" evidence="2">
    <location>
        <begin position="12"/>
        <end position="34"/>
    </location>
</feature>
<accession>A0A9D1KMX1</accession>